<dbReference type="InterPro" id="IPR000215">
    <property type="entry name" value="Serpin_fam"/>
</dbReference>
<organism evidence="4 5">
    <name type="scientific">Chaetoceros tenuissimus</name>
    <dbReference type="NCBI Taxonomy" id="426638"/>
    <lineage>
        <taxon>Eukaryota</taxon>
        <taxon>Sar</taxon>
        <taxon>Stramenopiles</taxon>
        <taxon>Ochrophyta</taxon>
        <taxon>Bacillariophyta</taxon>
        <taxon>Coscinodiscophyceae</taxon>
        <taxon>Chaetocerotophycidae</taxon>
        <taxon>Chaetocerotales</taxon>
        <taxon>Chaetocerotaceae</taxon>
        <taxon>Chaetoceros</taxon>
    </lineage>
</organism>
<accession>A0AAD3GYX8</accession>
<dbReference type="InterPro" id="IPR042185">
    <property type="entry name" value="Serpin_sf_2"/>
</dbReference>
<dbReference type="SMART" id="SM00093">
    <property type="entry name" value="SERPIN"/>
    <property type="match status" value="1"/>
</dbReference>
<dbReference type="InterPro" id="IPR042178">
    <property type="entry name" value="Serpin_sf_1"/>
</dbReference>
<name>A0AAD3GYX8_9STRA</name>
<dbReference type="AlphaFoldDB" id="A0AAD3GYX8"/>
<evidence type="ECO:0000313" key="5">
    <source>
        <dbReference type="Proteomes" id="UP001054902"/>
    </source>
</evidence>
<dbReference type="Gene3D" id="2.30.39.10">
    <property type="entry name" value="Alpha-1-antitrypsin, domain 1"/>
    <property type="match status" value="1"/>
</dbReference>
<sequence>MSDCAFVNLSSFAYKLFSSLAAEDNVLISPISISSALALASAGATANSSCLKEFHSVLSMNSHEDVPLLSKHLLDSAAKDGIKLTTANGVWTKDLKPSYISTVEKVHDAKADVLPQTYGPIDKFINEKTNGLIKDMLVGDIDPLVVGVLVNAVYFKGSWMEKFDEFNTYEKLFTCADGNSKPAKFMFAERKMQFLEEVDSLDNASIVKLDYGSHKKDDVSMDEEAEFSALFILPKDEGKDGMQSVIKQLEAIHSDNSGESELGAILDDMKQPRKVKLHLPRFKMEYGVKSIKDELKALGLKTCFQEDNGFLEMSNDPKVYLDDVLHKAVMEVSEEGTEAAAATAAIVMTRSMPMIPTPSLYLIVHF</sequence>
<keyword evidence="5" id="KW-1185">Reference proteome</keyword>
<feature type="domain" description="Serpin" evidence="3">
    <location>
        <begin position="14"/>
        <end position="366"/>
    </location>
</feature>
<dbReference type="InterPro" id="IPR023796">
    <property type="entry name" value="Serpin_dom"/>
</dbReference>
<protein>
    <recommendedName>
        <fullName evidence="3">Serpin domain-containing protein</fullName>
    </recommendedName>
</protein>
<dbReference type="SUPFAM" id="SSF56574">
    <property type="entry name" value="Serpins"/>
    <property type="match status" value="1"/>
</dbReference>
<dbReference type="GO" id="GO:0005615">
    <property type="term" value="C:extracellular space"/>
    <property type="evidence" value="ECO:0007669"/>
    <property type="project" value="InterPro"/>
</dbReference>
<evidence type="ECO:0000313" key="4">
    <source>
        <dbReference type="EMBL" id="GFH44206.1"/>
    </source>
</evidence>
<dbReference type="Proteomes" id="UP001054902">
    <property type="component" value="Unassembled WGS sequence"/>
</dbReference>
<dbReference type="PANTHER" id="PTHR11461">
    <property type="entry name" value="SERINE PROTEASE INHIBITOR, SERPIN"/>
    <property type="match status" value="1"/>
</dbReference>
<dbReference type="Pfam" id="PF00079">
    <property type="entry name" value="Serpin"/>
    <property type="match status" value="1"/>
</dbReference>
<dbReference type="PANTHER" id="PTHR11461:SF211">
    <property type="entry name" value="GH10112P-RELATED"/>
    <property type="match status" value="1"/>
</dbReference>
<evidence type="ECO:0000256" key="1">
    <source>
        <dbReference type="ARBA" id="ARBA00009500"/>
    </source>
</evidence>
<proteinExistence type="inferred from homology"/>
<comment type="caution">
    <text evidence="4">The sequence shown here is derived from an EMBL/GenBank/DDBJ whole genome shotgun (WGS) entry which is preliminary data.</text>
</comment>
<gene>
    <name evidence="4" type="ORF">CTEN210_00681</name>
</gene>
<reference evidence="4 5" key="1">
    <citation type="journal article" date="2021" name="Sci. Rep.">
        <title>The genome of the diatom Chaetoceros tenuissimus carries an ancient integrated fragment of an extant virus.</title>
        <authorList>
            <person name="Hongo Y."/>
            <person name="Kimura K."/>
            <person name="Takaki Y."/>
            <person name="Yoshida Y."/>
            <person name="Baba S."/>
            <person name="Kobayashi G."/>
            <person name="Nagasaki K."/>
            <person name="Hano T."/>
            <person name="Tomaru Y."/>
        </authorList>
    </citation>
    <scope>NUCLEOTIDE SEQUENCE [LARGE SCALE GENOMIC DNA]</scope>
    <source>
        <strain evidence="4 5">NIES-3715</strain>
    </source>
</reference>
<dbReference type="Gene3D" id="3.30.497.10">
    <property type="entry name" value="Antithrombin, subunit I, domain 2"/>
    <property type="match status" value="1"/>
</dbReference>
<dbReference type="InterPro" id="IPR036186">
    <property type="entry name" value="Serpin_sf"/>
</dbReference>
<dbReference type="CDD" id="cd00172">
    <property type="entry name" value="serpin"/>
    <property type="match status" value="1"/>
</dbReference>
<evidence type="ECO:0000259" key="3">
    <source>
        <dbReference type="SMART" id="SM00093"/>
    </source>
</evidence>
<evidence type="ECO:0000256" key="2">
    <source>
        <dbReference type="RuleBase" id="RU000411"/>
    </source>
</evidence>
<comment type="similarity">
    <text evidence="1 2">Belongs to the serpin family.</text>
</comment>
<dbReference type="EMBL" id="BLLK01000019">
    <property type="protein sequence ID" value="GFH44206.1"/>
    <property type="molecule type" value="Genomic_DNA"/>
</dbReference>
<dbReference type="GO" id="GO:0004867">
    <property type="term" value="F:serine-type endopeptidase inhibitor activity"/>
    <property type="evidence" value="ECO:0007669"/>
    <property type="project" value="InterPro"/>
</dbReference>